<gene>
    <name evidence="10" type="ORF">QBC33DRAFT_560245</name>
</gene>
<dbReference type="Proteomes" id="UP001244011">
    <property type="component" value="Unassembled WGS sequence"/>
</dbReference>
<evidence type="ECO:0000256" key="2">
    <source>
        <dbReference type="ARBA" id="ARBA00022691"/>
    </source>
</evidence>
<evidence type="ECO:0000256" key="1">
    <source>
        <dbReference type="ARBA" id="ARBA00022679"/>
    </source>
</evidence>
<dbReference type="CDD" id="cd02440">
    <property type="entry name" value="AdoMet_MTases"/>
    <property type="match status" value="1"/>
</dbReference>
<dbReference type="EC" id="2.1.1.137" evidence="4"/>
<comment type="catalytic activity">
    <reaction evidence="8">
        <text>arsenic triglutathione + 3 [thioredoxin]-dithiol + 3 S-adenosyl-L-methionine = trimethylarsine + 3 [thioredoxin]-disulfide + 3 glutathione + 3 S-adenosyl-L-homocysteine + 3 H(+)</text>
        <dbReference type="Rhea" id="RHEA:69432"/>
        <dbReference type="Rhea" id="RHEA-COMP:10698"/>
        <dbReference type="Rhea" id="RHEA-COMP:10700"/>
        <dbReference type="ChEBI" id="CHEBI:15378"/>
        <dbReference type="ChEBI" id="CHEBI:27130"/>
        <dbReference type="ChEBI" id="CHEBI:29950"/>
        <dbReference type="ChEBI" id="CHEBI:50058"/>
        <dbReference type="ChEBI" id="CHEBI:57856"/>
        <dbReference type="ChEBI" id="CHEBI:57925"/>
        <dbReference type="ChEBI" id="CHEBI:59789"/>
        <dbReference type="ChEBI" id="CHEBI:183640"/>
        <dbReference type="EC" id="2.1.1.137"/>
    </reaction>
</comment>
<evidence type="ECO:0000256" key="5">
    <source>
        <dbReference type="ARBA" id="ARBA00034545"/>
    </source>
</evidence>
<dbReference type="SUPFAM" id="SSF53335">
    <property type="entry name" value="S-adenosyl-L-methionine-dependent methyltransferases"/>
    <property type="match status" value="1"/>
</dbReference>
<keyword evidence="1" id="KW-0808">Transferase</keyword>
<feature type="domain" description="Methyltransferase" evidence="9">
    <location>
        <begin position="63"/>
        <end position="212"/>
    </location>
</feature>
<dbReference type="InterPro" id="IPR029063">
    <property type="entry name" value="SAM-dependent_MTases_sf"/>
</dbReference>
<reference evidence="10" key="1">
    <citation type="submission" date="2023-06" db="EMBL/GenBank/DDBJ databases">
        <title>Genome-scale phylogeny and comparative genomics of the fungal order Sordariales.</title>
        <authorList>
            <consortium name="Lawrence Berkeley National Laboratory"/>
            <person name="Hensen N."/>
            <person name="Bonometti L."/>
            <person name="Westerberg I."/>
            <person name="Brannstrom I.O."/>
            <person name="Guillou S."/>
            <person name="Cros-Aarteil S."/>
            <person name="Calhoun S."/>
            <person name="Haridas S."/>
            <person name="Kuo A."/>
            <person name="Mondo S."/>
            <person name="Pangilinan J."/>
            <person name="Riley R."/>
            <person name="Labutti K."/>
            <person name="Andreopoulos B."/>
            <person name="Lipzen A."/>
            <person name="Chen C."/>
            <person name="Yanf M."/>
            <person name="Daum C."/>
            <person name="Ng V."/>
            <person name="Clum A."/>
            <person name="Steindorff A."/>
            <person name="Ohm R."/>
            <person name="Martin F."/>
            <person name="Silar P."/>
            <person name="Natvig D."/>
            <person name="Lalanne C."/>
            <person name="Gautier V."/>
            <person name="Ament-Velasquez S.L."/>
            <person name="Kruys A."/>
            <person name="Hutchinson M.I."/>
            <person name="Powell A.J."/>
            <person name="Barry K."/>
            <person name="Miller A.N."/>
            <person name="Grigoriev I.V."/>
            <person name="Debuchy R."/>
            <person name="Gladieux P."/>
            <person name="Thoren M.H."/>
            <person name="Johannesson H."/>
        </authorList>
    </citation>
    <scope>NUCLEOTIDE SEQUENCE</scope>
    <source>
        <strain evidence="10">8032-3</strain>
    </source>
</reference>
<protein>
    <recommendedName>
        <fullName evidence="5">Arsenite methyltransferase</fullName>
        <ecNumber evidence="4">2.1.1.137</ecNumber>
    </recommendedName>
</protein>
<dbReference type="PANTHER" id="PTHR43675">
    <property type="entry name" value="ARSENITE METHYLTRANSFERASE"/>
    <property type="match status" value="1"/>
</dbReference>
<evidence type="ECO:0000256" key="4">
    <source>
        <dbReference type="ARBA" id="ARBA00034521"/>
    </source>
</evidence>
<sequence length="290" mass="30394">MDNKETYEQVSKHYSAASQGKSEKYGAAVAKSFGYSEEELAAIPEGSNLGLSCGNPLAISSIREGETVIDLGSGAGFDVFLAASRVGATGRVIGVDMNKDMLARANKIKAQTGRTNVEFVESGITDMAALDAGIADCIISNCVINLVPETDKPLVFAEMSRLLKPGGRIAVSDILAKKELPQKLKSDLAMYVGCIAGASMVADYERYLSDAGFGDVLIANTNSNLNVYVQTDEDGSTKANSCNAETQPKSTSASGAAGCCGVQEGKTPGNIADTDLNEWVGSFKIYAVKN</sequence>
<dbReference type="InterPro" id="IPR026669">
    <property type="entry name" value="Arsenite_MeTrfase-like"/>
</dbReference>
<dbReference type="GO" id="GO:0032259">
    <property type="term" value="P:methylation"/>
    <property type="evidence" value="ECO:0007669"/>
    <property type="project" value="UniProtKB-KW"/>
</dbReference>
<evidence type="ECO:0000313" key="11">
    <source>
        <dbReference type="Proteomes" id="UP001244011"/>
    </source>
</evidence>
<accession>A0AAJ0BXK1</accession>
<keyword evidence="2" id="KW-0949">S-adenosyl-L-methionine</keyword>
<dbReference type="InterPro" id="IPR025714">
    <property type="entry name" value="Methyltranfer_dom"/>
</dbReference>
<evidence type="ECO:0000256" key="3">
    <source>
        <dbReference type="ARBA" id="ARBA00034487"/>
    </source>
</evidence>
<name>A0AAJ0BXK1_9PEZI</name>
<dbReference type="GeneID" id="85313232"/>
<organism evidence="10 11">
    <name type="scientific">Phialemonium atrogriseum</name>
    <dbReference type="NCBI Taxonomy" id="1093897"/>
    <lineage>
        <taxon>Eukaryota</taxon>
        <taxon>Fungi</taxon>
        <taxon>Dikarya</taxon>
        <taxon>Ascomycota</taxon>
        <taxon>Pezizomycotina</taxon>
        <taxon>Sordariomycetes</taxon>
        <taxon>Sordariomycetidae</taxon>
        <taxon>Cephalothecales</taxon>
        <taxon>Cephalothecaceae</taxon>
        <taxon>Phialemonium</taxon>
    </lineage>
</organism>
<evidence type="ECO:0000256" key="8">
    <source>
        <dbReference type="ARBA" id="ARBA00048428"/>
    </source>
</evidence>
<comment type="similarity">
    <text evidence="3">Belongs to the methyltransferase superfamily. Arsenite methyltransferase family.</text>
</comment>
<keyword evidence="10" id="KW-0489">Methyltransferase</keyword>
<dbReference type="PANTHER" id="PTHR43675:SF8">
    <property type="entry name" value="ARSENITE METHYLTRANSFERASE"/>
    <property type="match status" value="1"/>
</dbReference>
<keyword evidence="11" id="KW-1185">Reference proteome</keyword>
<comment type="catalytic activity">
    <reaction evidence="7">
        <text>arsenic triglutathione + 2 [thioredoxin]-dithiol + 2 S-adenosyl-L-methionine + H2O = dimethylarsinous acid + 2 [thioredoxin]-disulfide + 3 glutathione + 2 S-adenosyl-L-homocysteine + 2 H(+)</text>
        <dbReference type="Rhea" id="RHEA:69464"/>
        <dbReference type="Rhea" id="RHEA-COMP:10698"/>
        <dbReference type="Rhea" id="RHEA-COMP:10700"/>
        <dbReference type="ChEBI" id="CHEBI:15377"/>
        <dbReference type="ChEBI" id="CHEBI:15378"/>
        <dbReference type="ChEBI" id="CHEBI:23808"/>
        <dbReference type="ChEBI" id="CHEBI:29950"/>
        <dbReference type="ChEBI" id="CHEBI:50058"/>
        <dbReference type="ChEBI" id="CHEBI:57856"/>
        <dbReference type="ChEBI" id="CHEBI:57925"/>
        <dbReference type="ChEBI" id="CHEBI:59789"/>
        <dbReference type="ChEBI" id="CHEBI:183640"/>
        <dbReference type="EC" id="2.1.1.137"/>
    </reaction>
</comment>
<dbReference type="EMBL" id="MU839012">
    <property type="protein sequence ID" value="KAK1766343.1"/>
    <property type="molecule type" value="Genomic_DNA"/>
</dbReference>
<dbReference type="Gene3D" id="3.40.50.150">
    <property type="entry name" value="Vaccinia Virus protein VP39"/>
    <property type="match status" value="1"/>
</dbReference>
<comment type="catalytic activity">
    <reaction evidence="6">
        <text>arsenic triglutathione + [thioredoxin]-dithiol + S-adenosyl-L-methionine + 2 H2O = methylarsonous acid + [thioredoxin]-disulfide + 3 glutathione + S-adenosyl-L-homocysteine + H(+)</text>
        <dbReference type="Rhea" id="RHEA:69460"/>
        <dbReference type="Rhea" id="RHEA-COMP:10698"/>
        <dbReference type="Rhea" id="RHEA-COMP:10700"/>
        <dbReference type="ChEBI" id="CHEBI:15377"/>
        <dbReference type="ChEBI" id="CHEBI:15378"/>
        <dbReference type="ChEBI" id="CHEBI:17826"/>
        <dbReference type="ChEBI" id="CHEBI:29950"/>
        <dbReference type="ChEBI" id="CHEBI:50058"/>
        <dbReference type="ChEBI" id="CHEBI:57856"/>
        <dbReference type="ChEBI" id="CHEBI:57925"/>
        <dbReference type="ChEBI" id="CHEBI:59789"/>
        <dbReference type="ChEBI" id="CHEBI:183640"/>
        <dbReference type="EC" id="2.1.1.137"/>
    </reaction>
</comment>
<proteinExistence type="inferred from homology"/>
<dbReference type="RefSeq" id="XP_060282556.1">
    <property type="nucleotide sequence ID" value="XM_060430045.1"/>
</dbReference>
<evidence type="ECO:0000256" key="6">
    <source>
        <dbReference type="ARBA" id="ARBA00047941"/>
    </source>
</evidence>
<evidence type="ECO:0000313" key="10">
    <source>
        <dbReference type="EMBL" id="KAK1766343.1"/>
    </source>
</evidence>
<dbReference type="Pfam" id="PF13847">
    <property type="entry name" value="Methyltransf_31"/>
    <property type="match status" value="1"/>
</dbReference>
<comment type="caution">
    <text evidence="10">The sequence shown here is derived from an EMBL/GenBank/DDBJ whole genome shotgun (WGS) entry which is preliminary data.</text>
</comment>
<dbReference type="GO" id="GO:0030791">
    <property type="term" value="F:arsenite methyltransferase activity"/>
    <property type="evidence" value="ECO:0007669"/>
    <property type="project" value="UniProtKB-EC"/>
</dbReference>
<evidence type="ECO:0000259" key="9">
    <source>
        <dbReference type="Pfam" id="PF13847"/>
    </source>
</evidence>
<evidence type="ECO:0000256" key="7">
    <source>
        <dbReference type="ARBA" id="ARBA00047943"/>
    </source>
</evidence>
<dbReference type="AlphaFoldDB" id="A0AAJ0BXK1"/>